<dbReference type="Gene3D" id="2.160.10.10">
    <property type="entry name" value="Hexapeptide repeat proteins"/>
    <property type="match status" value="1"/>
</dbReference>
<keyword evidence="2 9" id="KW-0321">Glycogen metabolism</keyword>
<dbReference type="EMBL" id="CP011388">
    <property type="protein sequence ID" value="ANE48105.1"/>
    <property type="molecule type" value="Genomic_DNA"/>
</dbReference>
<keyword evidence="5 9" id="KW-0547">Nucleotide-binding</keyword>
<dbReference type="InterPro" id="IPR005835">
    <property type="entry name" value="NTP_transferase_dom"/>
</dbReference>
<dbReference type="STRING" id="1178515.SY83_19470"/>
<evidence type="ECO:0000313" key="12">
    <source>
        <dbReference type="EMBL" id="ANE48105.1"/>
    </source>
</evidence>
<evidence type="ECO:0000256" key="7">
    <source>
        <dbReference type="ARBA" id="ARBA00023056"/>
    </source>
</evidence>
<protein>
    <recommendedName>
        <fullName evidence="9">Glucose-1-phosphate adenylyltransferase</fullName>
        <ecNumber evidence="9">2.7.7.27</ecNumber>
    </recommendedName>
    <alternativeName>
        <fullName evidence="9">ADP-glucose pyrophosphorylase</fullName>
        <shortName evidence="9">ADPGlc PPase</shortName>
    </alternativeName>
    <alternativeName>
        <fullName evidence="9">ADP-glucose synthase</fullName>
    </alternativeName>
</protein>
<accession>A0A172TM23</accession>
<feature type="domain" description="Glucose-1-phosphate adenylyltransferase/Bifunctional protein GlmU-like C-terminal hexapeptide" evidence="11">
    <location>
        <begin position="292"/>
        <end position="363"/>
    </location>
</feature>
<feature type="site" description="Could play a key role in the communication between the regulatory and the substrate sites" evidence="9">
    <location>
        <position position="99"/>
    </location>
</feature>
<dbReference type="InterPro" id="IPR011831">
    <property type="entry name" value="ADP-Glc_PPase"/>
</dbReference>
<dbReference type="HAMAP" id="MF_00624">
    <property type="entry name" value="GlgC"/>
    <property type="match status" value="1"/>
</dbReference>
<feature type="domain" description="Nucleotidyl transferase" evidence="10">
    <location>
        <begin position="8"/>
        <end position="260"/>
    </location>
</feature>
<comment type="similarity">
    <text evidence="1 9">Belongs to the bacterial/plant glucose-1-phosphate adenylyltransferase family.</text>
</comment>
<dbReference type="InterPro" id="IPR005836">
    <property type="entry name" value="ADP_Glu_pyroP_CS"/>
</dbReference>
<comment type="subunit">
    <text evidence="9">Homotetramer.</text>
</comment>
<evidence type="ECO:0000256" key="2">
    <source>
        <dbReference type="ARBA" id="ARBA00022600"/>
    </source>
</evidence>
<dbReference type="OrthoDB" id="9801810at2"/>
<comment type="catalytic activity">
    <reaction evidence="9">
        <text>alpha-D-glucose 1-phosphate + ATP + H(+) = ADP-alpha-D-glucose + diphosphate</text>
        <dbReference type="Rhea" id="RHEA:12120"/>
        <dbReference type="ChEBI" id="CHEBI:15378"/>
        <dbReference type="ChEBI" id="CHEBI:30616"/>
        <dbReference type="ChEBI" id="CHEBI:33019"/>
        <dbReference type="ChEBI" id="CHEBI:57498"/>
        <dbReference type="ChEBI" id="CHEBI:58601"/>
        <dbReference type="EC" id="2.7.7.27"/>
    </reaction>
</comment>
<evidence type="ECO:0000256" key="8">
    <source>
        <dbReference type="ARBA" id="ARBA00023277"/>
    </source>
</evidence>
<reference evidence="12 13" key="1">
    <citation type="submission" date="2015-01" db="EMBL/GenBank/DDBJ databases">
        <title>Paenibacillus swuensis/DY6/whole genome sequencing.</title>
        <authorList>
            <person name="Kim M.K."/>
            <person name="Srinivasan S."/>
            <person name="Lee J.-J."/>
        </authorList>
    </citation>
    <scope>NUCLEOTIDE SEQUENCE [LARGE SCALE GENOMIC DNA]</scope>
    <source>
        <strain evidence="12 13">DY6</strain>
    </source>
</reference>
<dbReference type="RefSeq" id="WP_068609549.1">
    <property type="nucleotide sequence ID" value="NZ_CP011388.1"/>
</dbReference>
<dbReference type="Pfam" id="PF24894">
    <property type="entry name" value="Hexapep_GlmU"/>
    <property type="match status" value="1"/>
</dbReference>
<dbReference type="GO" id="GO:0005524">
    <property type="term" value="F:ATP binding"/>
    <property type="evidence" value="ECO:0007669"/>
    <property type="project" value="UniProtKB-KW"/>
</dbReference>
<dbReference type="GO" id="GO:0008878">
    <property type="term" value="F:glucose-1-phosphate adenylyltransferase activity"/>
    <property type="evidence" value="ECO:0007669"/>
    <property type="project" value="UniProtKB-UniRule"/>
</dbReference>
<keyword evidence="8 9" id="KW-0119">Carbohydrate metabolism</keyword>
<dbReference type="EC" id="2.7.7.27" evidence="9"/>
<evidence type="ECO:0000256" key="9">
    <source>
        <dbReference type="HAMAP-Rule" id="MF_00624"/>
    </source>
</evidence>
<evidence type="ECO:0000259" key="11">
    <source>
        <dbReference type="Pfam" id="PF24894"/>
    </source>
</evidence>
<dbReference type="Pfam" id="PF00483">
    <property type="entry name" value="NTP_transferase"/>
    <property type="match status" value="1"/>
</dbReference>
<organism evidence="12 13">
    <name type="scientific">Paenibacillus swuensis</name>
    <dbReference type="NCBI Taxonomy" id="1178515"/>
    <lineage>
        <taxon>Bacteria</taxon>
        <taxon>Bacillati</taxon>
        <taxon>Bacillota</taxon>
        <taxon>Bacilli</taxon>
        <taxon>Bacillales</taxon>
        <taxon>Paenibacillaceae</taxon>
        <taxon>Paenibacillus</taxon>
    </lineage>
</organism>
<dbReference type="UniPathway" id="UPA00164"/>
<dbReference type="GO" id="GO:0005978">
    <property type="term" value="P:glycogen biosynthetic process"/>
    <property type="evidence" value="ECO:0007669"/>
    <property type="project" value="UniProtKB-UniRule"/>
</dbReference>
<feature type="binding site" evidence="9">
    <location>
        <position position="191"/>
    </location>
    <ligand>
        <name>alpha-D-glucose 1-phosphate</name>
        <dbReference type="ChEBI" id="CHEBI:58601"/>
    </ligand>
</feature>
<dbReference type="PANTHER" id="PTHR43523">
    <property type="entry name" value="GLUCOSE-1-PHOSPHATE ADENYLYLTRANSFERASE-RELATED"/>
    <property type="match status" value="1"/>
</dbReference>
<gene>
    <name evidence="9 12" type="primary">glgC</name>
    <name evidence="12" type="ORF">SY83_19470</name>
</gene>
<feature type="binding site" evidence="9">
    <location>
        <position position="165"/>
    </location>
    <ligand>
        <name>alpha-D-glucose 1-phosphate</name>
        <dbReference type="ChEBI" id="CHEBI:58601"/>
    </ligand>
</feature>
<evidence type="ECO:0000256" key="4">
    <source>
        <dbReference type="ARBA" id="ARBA00022695"/>
    </source>
</evidence>
<keyword evidence="6 9" id="KW-0067">ATP-binding</keyword>
<dbReference type="Proteomes" id="UP000076927">
    <property type="component" value="Chromosome"/>
</dbReference>
<keyword evidence="7 9" id="KW-0320">Glycogen biosynthesis</keyword>
<sequence>MKQTECVAMLLAGGEGSRLKALTANVAKPAVHFGGKYRIIDFALSNCANSGIDTVGVLTQYQPLALGSHLGVGTPWDLHHDRGGLTVLPPYMEKKEMKWYTGTANAVYQNLNYLDSCNPEHVLILSGDHIYNMDYRALIDRHKETGADVTISVIGVKWDEASRFGIMSTDDRNRVTEFVEKPAQPKSNLASMGIYVFKWDVLRTYLLRDEQMPGSTHDFGKDVIPAMLANDVKLYAYPFEGYWRDVGTIESLWDAHMDLLGDEPEFRLNSKAWPLYTANQNRAPQYIGGPASVSNSLLSEGCQIFGDVDSSVLSYGVQVGQGSLIRNSVIMPNVKIGENVQIHNAIIGEGTIIADGDMIGNSQQVSLFCKEDLNPVEKDNTIVFTSREKQLLHLLERIG</sequence>
<comment type="function">
    <text evidence="9">Involved in the biosynthesis of ADP-glucose, a building block required for the elongation reactions to produce glycogen. Catalyzes the reaction between ATP and alpha-D-glucose 1-phosphate (G1P) to produce pyrophosphate and ADP-Glc.</text>
</comment>
<dbReference type="NCBIfam" id="NF003670">
    <property type="entry name" value="PRK05293.1"/>
    <property type="match status" value="1"/>
</dbReference>
<evidence type="ECO:0000259" key="10">
    <source>
        <dbReference type="Pfam" id="PF00483"/>
    </source>
</evidence>
<dbReference type="PROSITE" id="PS00808">
    <property type="entry name" value="ADP_GLC_PYROPHOSPH_1"/>
    <property type="match status" value="1"/>
</dbReference>
<dbReference type="NCBIfam" id="TIGR02091">
    <property type="entry name" value="glgC"/>
    <property type="match status" value="1"/>
</dbReference>
<feature type="binding site" evidence="9">
    <location>
        <position position="100"/>
    </location>
    <ligand>
        <name>alpha-D-glucose 1-phosphate</name>
        <dbReference type="ChEBI" id="CHEBI:58601"/>
    </ligand>
</feature>
<dbReference type="Gene3D" id="3.90.550.10">
    <property type="entry name" value="Spore Coat Polysaccharide Biosynthesis Protein SpsA, Chain A"/>
    <property type="match status" value="1"/>
</dbReference>
<dbReference type="InterPro" id="IPR029044">
    <property type="entry name" value="Nucleotide-diphossugar_trans"/>
</dbReference>
<dbReference type="PROSITE" id="PS00810">
    <property type="entry name" value="ADP_GLC_PYROPHOSPH_3"/>
    <property type="match status" value="1"/>
</dbReference>
<evidence type="ECO:0000256" key="1">
    <source>
        <dbReference type="ARBA" id="ARBA00010443"/>
    </source>
</evidence>
<keyword evidence="3 9" id="KW-0808">Transferase</keyword>
<keyword evidence="4 9" id="KW-0548">Nucleotidyltransferase</keyword>
<dbReference type="CDD" id="cd02508">
    <property type="entry name" value="ADP_Glucose_PP"/>
    <property type="match status" value="1"/>
</dbReference>
<dbReference type="PROSITE" id="PS00809">
    <property type="entry name" value="ADP_GLC_PYROPHOSPH_2"/>
    <property type="match status" value="1"/>
</dbReference>
<comment type="pathway">
    <text evidence="9">Glycan biosynthesis; glycogen biosynthesis.</text>
</comment>
<dbReference type="InterPro" id="IPR011004">
    <property type="entry name" value="Trimer_LpxA-like_sf"/>
</dbReference>
<dbReference type="InterPro" id="IPR023049">
    <property type="entry name" value="GlgC_bac"/>
</dbReference>
<evidence type="ECO:0000256" key="6">
    <source>
        <dbReference type="ARBA" id="ARBA00022840"/>
    </source>
</evidence>
<name>A0A172TM23_9BACL</name>
<proteinExistence type="inferred from homology"/>
<feature type="site" description="Could play a key role in the communication between the regulatory and the substrate sites" evidence="9">
    <location>
        <position position="60"/>
    </location>
</feature>
<evidence type="ECO:0000313" key="13">
    <source>
        <dbReference type="Proteomes" id="UP000076927"/>
    </source>
</evidence>
<dbReference type="PANTHER" id="PTHR43523:SF2">
    <property type="entry name" value="GLUCOSE-1-PHOSPHATE ADENYLYLTRANSFERASE"/>
    <property type="match status" value="1"/>
</dbReference>
<evidence type="ECO:0000256" key="5">
    <source>
        <dbReference type="ARBA" id="ARBA00022741"/>
    </source>
</evidence>
<feature type="binding site" evidence="9">
    <location>
        <begin position="180"/>
        <end position="181"/>
    </location>
    <ligand>
        <name>alpha-D-glucose 1-phosphate</name>
        <dbReference type="ChEBI" id="CHEBI:58601"/>
    </ligand>
</feature>
<evidence type="ECO:0000256" key="3">
    <source>
        <dbReference type="ARBA" id="ARBA00022679"/>
    </source>
</evidence>
<keyword evidence="13" id="KW-1185">Reference proteome</keyword>
<dbReference type="SUPFAM" id="SSF51161">
    <property type="entry name" value="Trimeric LpxA-like enzymes"/>
    <property type="match status" value="1"/>
</dbReference>
<dbReference type="CDD" id="cd04651">
    <property type="entry name" value="LbH_G1P_AT_C"/>
    <property type="match status" value="1"/>
</dbReference>
<dbReference type="PATRIC" id="fig|1178515.4.peg.3937"/>
<dbReference type="InterPro" id="IPR056818">
    <property type="entry name" value="GlmU/GlgC-like_hexapep"/>
</dbReference>
<dbReference type="AlphaFoldDB" id="A0A172TM23"/>
<dbReference type="KEGG" id="pswu:SY83_19470"/>
<dbReference type="SUPFAM" id="SSF53448">
    <property type="entry name" value="Nucleotide-diphospho-sugar transferases"/>
    <property type="match status" value="1"/>
</dbReference>